<dbReference type="EMBL" id="UOFX01000006">
    <property type="protein sequence ID" value="VAX05502.1"/>
    <property type="molecule type" value="Genomic_DNA"/>
</dbReference>
<evidence type="ECO:0000256" key="3">
    <source>
        <dbReference type="ARBA" id="ARBA00022989"/>
    </source>
</evidence>
<evidence type="ECO:0000313" key="7">
    <source>
        <dbReference type="EMBL" id="VAX05502.1"/>
    </source>
</evidence>
<feature type="transmembrane region" description="Helical" evidence="5">
    <location>
        <begin position="187"/>
        <end position="204"/>
    </location>
</feature>
<reference evidence="7" key="1">
    <citation type="submission" date="2018-06" db="EMBL/GenBank/DDBJ databases">
        <authorList>
            <person name="Zhirakovskaya E."/>
        </authorList>
    </citation>
    <scope>NUCLEOTIDE SEQUENCE</scope>
</reference>
<dbReference type="AlphaFoldDB" id="A0A3B1AP31"/>
<feature type="domain" description="O-antigen ligase-related" evidence="6">
    <location>
        <begin position="194"/>
        <end position="323"/>
    </location>
</feature>
<comment type="subcellular location">
    <subcellularLocation>
        <location evidence="1">Membrane</location>
        <topology evidence="1">Multi-pass membrane protein</topology>
    </subcellularLocation>
</comment>
<feature type="transmembrane region" description="Helical" evidence="5">
    <location>
        <begin position="311"/>
        <end position="330"/>
    </location>
</feature>
<proteinExistence type="predicted"/>
<protein>
    <recommendedName>
        <fullName evidence="6">O-antigen ligase-related domain-containing protein</fullName>
    </recommendedName>
</protein>
<dbReference type="InterPro" id="IPR051533">
    <property type="entry name" value="WaaL-like"/>
</dbReference>
<sequence length="400" mass="44883">MNTGKLDSTLTTLLSYGLCLFVVSYYVYPLDSSPKATFYAFVAFPVLLYGIYKLAELKIQAAFRLDTYSYLTMGLVLIILYIWLSYLWGTPGDYQPFVRQGKRAAEMFALLFAIGVTAHKRAFLIRPLFTAMFVIAVTHACILMPEGISKYGNSLDFRLMNPIDTGMVYGVALVIGMWRFLSEEPKVSLLYLAACLPLVVILFITKSRGPQLALVITALPIIFMHRKNWRRIIPVALAAIVLAVVLAIWTDVFQRIFSRGFDLSYRDQLWAVSIAQFLEYPIFGSGARLDMPIPIGDGFIHTHSHNLLLDVLRATGLVGFFLVATHNLIAFGRGAVSRDGDVNLWAMVFLFGFLCLMTNGGIPFTRPAHSWIAYWIPLGFVCFLLSSRHSHMCSAPNRLT</sequence>
<keyword evidence="2 5" id="KW-0812">Transmembrane</keyword>
<evidence type="ECO:0000256" key="1">
    <source>
        <dbReference type="ARBA" id="ARBA00004141"/>
    </source>
</evidence>
<dbReference type="Pfam" id="PF04932">
    <property type="entry name" value="Wzy_C"/>
    <property type="match status" value="1"/>
</dbReference>
<name>A0A3B1AP31_9ZZZZ</name>
<organism evidence="7">
    <name type="scientific">hydrothermal vent metagenome</name>
    <dbReference type="NCBI Taxonomy" id="652676"/>
    <lineage>
        <taxon>unclassified sequences</taxon>
        <taxon>metagenomes</taxon>
        <taxon>ecological metagenomes</taxon>
    </lineage>
</organism>
<evidence type="ECO:0000256" key="4">
    <source>
        <dbReference type="ARBA" id="ARBA00023136"/>
    </source>
</evidence>
<feature type="transmembrane region" description="Helical" evidence="5">
    <location>
        <begin position="36"/>
        <end position="55"/>
    </location>
</feature>
<keyword evidence="3 5" id="KW-1133">Transmembrane helix</keyword>
<feature type="transmembrane region" description="Helical" evidence="5">
    <location>
        <begin position="368"/>
        <end position="386"/>
    </location>
</feature>
<evidence type="ECO:0000256" key="2">
    <source>
        <dbReference type="ARBA" id="ARBA00022692"/>
    </source>
</evidence>
<feature type="transmembrane region" description="Helical" evidence="5">
    <location>
        <begin position="12"/>
        <end position="30"/>
    </location>
</feature>
<dbReference type="GO" id="GO:0016020">
    <property type="term" value="C:membrane"/>
    <property type="evidence" value="ECO:0007669"/>
    <property type="project" value="UniProtKB-SubCell"/>
</dbReference>
<feature type="transmembrane region" description="Helical" evidence="5">
    <location>
        <begin position="67"/>
        <end position="88"/>
    </location>
</feature>
<accession>A0A3B1AP31</accession>
<feature type="transmembrane region" description="Helical" evidence="5">
    <location>
        <begin position="342"/>
        <end position="362"/>
    </location>
</feature>
<evidence type="ECO:0000259" key="6">
    <source>
        <dbReference type="Pfam" id="PF04932"/>
    </source>
</evidence>
<feature type="transmembrane region" description="Helical" evidence="5">
    <location>
        <begin position="232"/>
        <end position="250"/>
    </location>
</feature>
<dbReference type="PANTHER" id="PTHR37422">
    <property type="entry name" value="TEICHURONIC ACID BIOSYNTHESIS PROTEIN TUAE"/>
    <property type="match status" value="1"/>
</dbReference>
<feature type="transmembrane region" description="Helical" evidence="5">
    <location>
        <begin position="123"/>
        <end position="143"/>
    </location>
</feature>
<gene>
    <name evidence="7" type="ORF">MNBD_GAMMA26-1591</name>
</gene>
<feature type="transmembrane region" description="Helical" evidence="5">
    <location>
        <begin position="163"/>
        <end position="181"/>
    </location>
</feature>
<dbReference type="InterPro" id="IPR007016">
    <property type="entry name" value="O-antigen_ligase-rel_domated"/>
</dbReference>
<keyword evidence="4 5" id="KW-0472">Membrane</keyword>
<evidence type="ECO:0000256" key="5">
    <source>
        <dbReference type="SAM" id="Phobius"/>
    </source>
</evidence>
<dbReference type="PANTHER" id="PTHR37422:SF13">
    <property type="entry name" value="LIPOPOLYSACCHARIDE BIOSYNTHESIS PROTEIN PA4999-RELATED"/>
    <property type="match status" value="1"/>
</dbReference>